<name>A0A1W1UC97_PEPAS</name>
<keyword evidence="1" id="KW-0812">Transmembrane</keyword>
<accession>A0A1W1UC97</accession>
<evidence type="ECO:0000256" key="1">
    <source>
        <dbReference type="SAM" id="Phobius"/>
    </source>
</evidence>
<organism evidence="2 3">
    <name type="scientific">Peptoniphilus asaccharolyticus DSM 20463</name>
    <dbReference type="NCBI Taxonomy" id="573058"/>
    <lineage>
        <taxon>Bacteria</taxon>
        <taxon>Bacillati</taxon>
        <taxon>Bacillota</taxon>
        <taxon>Tissierellia</taxon>
        <taxon>Tissierellales</taxon>
        <taxon>Peptoniphilaceae</taxon>
        <taxon>Peptoniphilus</taxon>
    </lineage>
</organism>
<dbReference type="Proteomes" id="UP000192368">
    <property type="component" value="Unassembled WGS sequence"/>
</dbReference>
<keyword evidence="2" id="KW-0808">Transferase</keyword>
<proteinExistence type="predicted"/>
<keyword evidence="1" id="KW-1133">Transmembrane helix</keyword>
<dbReference type="Gene3D" id="3.10.450.620">
    <property type="entry name" value="JHP933, nucleotidyltransferase-like core domain"/>
    <property type="match status" value="1"/>
</dbReference>
<evidence type="ECO:0000313" key="3">
    <source>
        <dbReference type="Proteomes" id="UP000192368"/>
    </source>
</evidence>
<keyword evidence="1" id="KW-0472">Membrane</keyword>
<evidence type="ECO:0000313" key="2">
    <source>
        <dbReference type="EMBL" id="SMB78725.1"/>
    </source>
</evidence>
<dbReference type="GO" id="GO:0016740">
    <property type="term" value="F:transferase activity"/>
    <property type="evidence" value="ECO:0007669"/>
    <property type="project" value="UniProtKB-KW"/>
</dbReference>
<dbReference type="OrthoDB" id="8683379at2"/>
<dbReference type="EMBL" id="FWWR01000008">
    <property type="protein sequence ID" value="SMB78725.1"/>
    <property type="molecule type" value="Genomic_DNA"/>
</dbReference>
<gene>
    <name evidence="2" type="ORF">SAMN00017477_0091</name>
</gene>
<dbReference type="Pfam" id="PF08843">
    <property type="entry name" value="AbiEii"/>
    <property type="match status" value="1"/>
</dbReference>
<sequence>MDLTLKDIRKLVILSLFSDDTLMEILSLKGGNAIELAHNLHSRASIDIDFSMEKDFIDYNLTPEEVLKKLKLQLDFQFNKYGLCVFDEKIIEKPKINISRRYNWGGYNISFKFIEQELFETLKNDIDSLRRQASIVTENSNKRTFEIDISKYEYIDSSQLIELDDYTIRVYTPLMIVFEKLRAICQQTEEYKKKCYVLLAHVLEIFMIFIWCLKN</sequence>
<dbReference type="AlphaFoldDB" id="A0A1W1UC97"/>
<reference evidence="3" key="1">
    <citation type="submission" date="2017-04" db="EMBL/GenBank/DDBJ databases">
        <authorList>
            <person name="Varghese N."/>
            <person name="Submissions S."/>
        </authorList>
    </citation>
    <scope>NUCLEOTIDE SEQUENCE [LARGE SCALE GENOMIC DNA]</scope>
    <source>
        <strain evidence="3">DSM 20463</strain>
    </source>
</reference>
<protein>
    <submittedName>
        <fullName evidence="2">Nucleotidyl transferase AbiEii toxin, Type IV TA system</fullName>
    </submittedName>
</protein>
<dbReference type="RefSeq" id="WP_084229791.1">
    <property type="nucleotide sequence ID" value="NZ_FWWR01000008.1"/>
</dbReference>
<keyword evidence="3" id="KW-1185">Reference proteome</keyword>
<dbReference type="InterPro" id="IPR014942">
    <property type="entry name" value="AbiEii"/>
</dbReference>
<feature type="transmembrane region" description="Helical" evidence="1">
    <location>
        <begin position="196"/>
        <end position="213"/>
    </location>
</feature>